<dbReference type="EMBL" id="BDQK01000017">
    <property type="protein sequence ID" value="GBF82838.1"/>
    <property type="molecule type" value="Genomic_DNA"/>
</dbReference>
<evidence type="ECO:0000313" key="2">
    <source>
        <dbReference type="Proteomes" id="UP000287247"/>
    </source>
</evidence>
<keyword evidence="1" id="KW-0547">Nucleotide-binding</keyword>
<accession>A0A401INN1</accession>
<gene>
    <name evidence="1" type="ORF">AsFPU1_4272</name>
</gene>
<dbReference type="Pfam" id="PF01257">
    <property type="entry name" value="2Fe-2S_thioredx"/>
    <property type="match status" value="1"/>
</dbReference>
<evidence type="ECO:0000313" key="1">
    <source>
        <dbReference type="EMBL" id="GBF82838.1"/>
    </source>
</evidence>
<dbReference type="SUPFAM" id="SSF52833">
    <property type="entry name" value="Thioredoxin-like"/>
    <property type="match status" value="1"/>
</dbReference>
<dbReference type="InterPro" id="IPR036249">
    <property type="entry name" value="Thioredoxin-like_sf"/>
</dbReference>
<reference evidence="2" key="1">
    <citation type="submission" date="2017-05" db="EMBL/GenBank/DDBJ databases">
        <title>Physiological properties and genetic analysis related to exopolysaccharide production of fresh-water unicellular cyanobacterium Aphanothece sacrum, Suizenji Nori, that has been cultured as a food source in Japan.</title>
        <authorList>
            <person name="Kanesaki Y."/>
            <person name="Yoshikawa S."/>
            <person name="Ohki K."/>
        </authorList>
    </citation>
    <scope>NUCLEOTIDE SEQUENCE [LARGE SCALE GENOMIC DNA]</scope>
    <source>
        <strain evidence="2">FPU1</strain>
    </source>
</reference>
<organism evidence="1 2">
    <name type="scientific">Aphanothece sacrum FPU1</name>
    <dbReference type="NCBI Taxonomy" id="1920663"/>
    <lineage>
        <taxon>Bacteria</taxon>
        <taxon>Bacillati</taxon>
        <taxon>Cyanobacteriota</taxon>
        <taxon>Cyanophyceae</taxon>
        <taxon>Oscillatoriophycideae</taxon>
        <taxon>Chroococcales</taxon>
        <taxon>Aphanothecaceae</taxon>
        <taxon>Aphanothece</taxon>
    </lineage>
</organism>
<keyword evidence="1" id="KW-0067">ATP-binding</keyword>
<comment type="caution">
    <text evidence="1">The sequence shown here is derived from an EMBL/GenBank/DDBJ whole genome shotgun (WGS) entry which is preliminary data.</text>
</comment>
<proteinExistence type="predicted"/>
<protein>
    <submittedName>
        <fullName evidence="1">OB-fold tRNA/helicase-type nucleic acid binding-protein</fullName>
    </submittedName>
</protein>
<dbReference type="Proteomes" id="UP000287247">
    <property type="component" value="Unassembled WGS sequence"/>
</dbReference>
<name>A0A401INN1_APHSA</name>
<dbReference type="AlphaFoldDB" id="A0A401INN1"/>
<keyword evidence="2" id="KW-1185">Reference proteome</keyword>
<dbReference type="Gene3D" id="3.40.30.10">
    <property type="entry name" value="Glutaredoxin"/>
    <property type="match status" value="1"/>
</dbReference>
<keyword evidence="1" id="KW-0378">Hydrolase</keyword>
<dbReference type="CDD" id="cd02980">
    <property type="entry name" value="TRX_Fd_family"/>
    <property type="match status" value="1"/>
</dbReference>
<keyword evidence="1" id="KW-0347">Helicase</keyword>
<dbReference type="RefSeq" id="WP_124976150.1">
    <property type="nucleotide sequence ID" value="NZ_BDQK01000017.1"/>
</dbReference>
<dbReference type="OrthoDB" id="465045at2"/>
<dbReference type="GO" id="GO:0004386">
    <property type="term" value="F:helicase activity"/>
    <property type="evidence" value="ECO:0007669"/>
    <property type="project" value="UniProtKB-KW"/>
</dbReference>
<sequence length="185" mass="20988">MSSLTAVSQFRLVGQLESFVMKEGDKVKYVRIKVIDREYWIKISKKLRQQVDLSMSPGTWLEIIGNREPDGKLGLFKLEATTLKTLSTPDIPCATVLSGKTDKSTNARRILVCQKSDCWERGGKRVCQQLEKKLSDRGLGDLVEIQLTGCLKQCKKGPNVVVLPDKTRYSQVKPYQVEELLDKHF</sequence>